<protein>
    <submittedName>
        <fullName evidence="1">Uncharacterized protein</fullName>
    </submittedName>
</protein>
<reference evidence="1 2" key="1">
    <citation type="submission" date="2022-07" db="EMBL/GenBank/DDBJ databases">
        <title>Photobacterium pectinilyticum sp. nov., a marine bacterium isolated from surface seawater of Qingdao offshore.</title>
        <authorList>
            <person name="Wang X."/>
        </authorList>
    </citation>
    <scope>NUCLEOTIDE SEQUENCE [LARGE SCALE GENOMIC DNA]</scope>
    <source>
        <strain evidence="1 2">ZSDE20</strain>
    </source>
</reference>
<dbReference type="Proteomes" id="UP001524460">
    <property type="component" value="Unassembled WGS sequence"/>
</dbReference>
<name>A0ABT1N9C5_9GAMM</name>
<gene>
    <name evidence="1" type="ORF">NHN17_25305</name>
</gene>
<sequence length="98" mass="11370">MKTMTVLAALIIAPLAWSAHYPVKSLKRYTPPSMEVEQITREEALFQYVEFLYPKTTLKNWSGFTASGFNDDILFQFHRQPRLGESLDITPKKYSQLK</sequence>
<dbReference type="RefSeq" id="WP_255045456.1">
    <property type="nucleotide sequence ID" value="NZ_JANEYT010000146.1"/>
</dbReference>
<evidence type="ECO:0000313" key="1">
    <source>
        <dbReference type="EMBL" id="MCQ1061339.1"/>
    </source>
</evidence>
<comment type="caution">
    <text evidence="1">The sequence shown here is derived from an EMBL/GenBank/DDBJ whole genome shotgun (WGS) entry which is preliminary data.</text>
</comment>
<evidence type="ECO:0000313" key="2">
    <source>
        <dbReference type="Proteomes" id="UP001524460"/>
    </source>
</evidence>
<organism evidence="1 2">
    <name type="scientific">Photobacterium pectinilyticum</name>
    <dbReference type="NCBI Taxonomy" id="2906793"/>
    <lineage>
        <taxon>Bacteria</taxon>
        <taxon>Pseudomonadati</taxon>
        <taxon>Pseudomonadota</taxon>
        <taxon>Gammaproteobacteria</taxon>
        <taxon>Vibrionales</taxon>
        <taxon>Vibrionaceae</taxon>
        <taxon>Photobacterium</taxon>
    </lineage>
</organism>
<accession>A0ABT1N9C5</accession>
<proteinExistence type="predicted"/>
<keyword evidence="2" id="KW-1185">Reference proteome</keyword>
<dbReference type="EMBL" id="JANEYT010000146">
    <property type="protein sequence ID" value="MCQ1061339.1"/>
    <property type="molecule type" value="Genomic_DNA"/>
</dbReference>